<feature type="coiled-coil region" evidence="1">
    <location>
        <begin position="62"/>
        <end position="89"/>
    </location>
</feature>
<dbReference type="Proteomes" id="UP000267096">
    <property type="component" value="Unassembled WGS sequence"/>
</dbReference>
<proteinExistence type="predicted"/>
<name>A0A0M3JFA8_ANISI</name>
<accession>A0A0M3JFA8</accession>
<sequence>MESKPRTNMSKISENGATASQYAVLTMSLISHVEVEVPLEESAAKDSMNEPSQKQALHEAEITELHNYANELDEEMKRWKELLDEEEHCVSEAKRLILFLILWC</sequence>
<protein>
    <submittedName>
        <fullName evidence="4">Ovule protein</fullName>
    </submittedName>
</protein>
<reference evidence="2 3" key="2">
    <citation type="submission" date="2018-11" db="EMBL/GenBank/DDBJ databases">
        <authorList>
            <consortium name="Pathogen Informatics"/>
        </authorList>
    </citation>
    <scope>NUCLEOTIDE SEQUENCE [LARGE SCALE GENOMIC DNA]</scope>
</reference>
<evidence type="ECO:0000313" key="4">
    <source>
        <dbReference type="WBParaSite" id="ASIM_0000630801-mRNA-1"/>
    </source>
</evidence>
<reference evidence="4" key="1">
    <citation type="submission" date="2017-02" db="UniProtKB">
        <authorList>
            <consortium name="WormBaseParasite"/>
        </authorList>
    </citation>
    <scope>IDENTIFICATION</scope>
</reference>
<dbReference type="WBParaSite" id="ASIM_0000630801-mRNA-1">
    <property type="protein sequence ID" value="ASIM_0000630801-mRNA-1"/>
    <property type="gene ID" value="ASIM_0000630801"/>
</dbReference>
<gene>
    <name evidence="2" type="ORF">ASIM_LOCUS6092</name>
</gene>
<dbReference type="EMBL" id="UYRR01012792">
    <property type="protein sequence ID" value="VDK26510.1"/>
    <property type="molecule type" value="Genomic_DNA"/>
</dbReference>
<keyword evidence="1" id="KW-0175">Coiled coil</keyword>
<evidence type="ECO:0000313" key="3">
    <source>
        <dbReference type="Proteomes" id="UP000267096"/>
    </source>
</evidence>
<organism evidence="4">
    <name type="scientific">Anisakis simplex</name>
    <name type="common">Herring worm</name>
    <dbReference type="NCBI Taxonomy" id="6269"/>
    <lineage>
        <taxon>Eukaryota</taxon>
        <taxon>Metazoa</taxon>
        <taxon>Ecdysozoa</taxon>
        <taxon>Nematoda</taxon>
        <taxon>Chromadorea</taxon>
        <taxon>Rhabditida</taxon>
        <taxon>Spirurina</taxon>
        <taxon>Ascaridomorpha</taxon>
        <taxon>Ascaridoidea</taxon>
        <taxon>Anisakidae</taxon>
        <taxon>Anisakis</taxon>
        <taxon>Anisakis simplex complex</taxon>
    </lineage>
</organism>
<keyword evidence="3" id="KW-1185">Reference proteome</keyword>
<evidence type="ECO:0000313" key="2">
    <source>
        <dbReference type="EMBL" id="VDK26510.1"/>
    </source>
</evidence>
<dbReference type="AlphaFoldDB" id="A0A0M3JFA8"/>
<evidence type="ECO:0000256" key="1">
    <source>
        <dbReference type="SAM" id="Coils"/>
    </source>
</evidence>